<evidence type="ECO:0000313" key="1">
    <source>
        <dbReference type="EMBL" id="ASK79724.1"/>
    </source>
</evidence>
<dbReference type="Pfam" id="PF05988">
    <property type="entry name" value="DUF899"/>
    <property type="match status" value="1"/>
</dbReference>
<sequence length="229" mass="27322">MDKKRKELLGKEKQLTKLKDELTLERKNLPWYQMKEDYLFEDEHGKVKFRDLFNNCRQLIMYHLRYHFSWKYPSKECAFFAEHFNGVSNHLRSRDTSFVAVSNVDINKITAFSRRMSWNFKWVSSLGSDFNYDLNLSRSEKMGFDPISYNFDNNLCYGDEVFGISIYFMDEKSNIFCTYATFARGVEVVNTTYNLLDLTPLGRDEEQLAYPLAWLNFKDLYSFCKKNVK</sequence>
<organism evidence="1 2">
    <name type="scientific">Paraphotobacterium marinum</name>
    <dbReference type="NCBI Taxonomy" id="1755811"/>
    <lineage>
        <taxon>Bacteria</taxon>
        <taxon>Pseudomonadati</taxon>
        <taxon>Pseudomonadota</taxon>
        <taxon>Gammaproteobacteria</taxon>
        <taxon>Vibrionales</taxon>
        <taxon>Vibrionaceae</taxon>
        <taxon>Paraphotobacterium</taxon>
    </lineage>
</organism>
<dbReference type="Proteomes" id="UP000242175">
    <property type="component" value="Chromosome small"/>
</dbReference>
<accession>A0A220VH60</accession>
<evidence type="ECO:0000313" key="2">
    <source>
        <dbReference type="Proteomes" id="UP000242175"/>
    </source>
</evidence>
<reference evidence="1 2" key="1">
    <citation type="journal article" date="2016" name="Int. J. Syst. Evol. Microbiol.">
        <title>Paraphotobacterium marinum gen. nov., sp. nov., a member of the family Vibrionaceae, isolated from surface seawater.</title>
        <authorList>
            <person name="Huang Z."/>
            <person name="Dong C."/>
            <person name="Shao Z."/>
        </authorList>
    </citation>
    <scope>NUCLEOTIDE SEQUENCE [LARGE SCALE GENOMIC DNA]</scope>
    <source>
        <strain evidence="1 2">NSCS20N07D</strain>
    </source>
</reference>
<dbReference type="RefSeq" id="WP_089074632.1">
    <property type="nucleotide sequence ID" value="NZ_CP022356.1"/>
</dbReference>
<dbReference type="InterPro" id="IPR010296">
    <property type="entry name" value="DUF899_thioredox"/>
</dbReference>
<gene>
    <name evidence="1" type="ORF">CF386_11820</name>
</gene>
<name>A0A220VH60_9GAMM</name>
<dbReference type="AlphaFoldDB" id="A0A220VH60"/>
<dbReference type="EMBL" id="CP022356">
    <property type="protein sequence ID" value="ASK79724.1"/>
    <property type="molecule type" value="Genomic_DNA"/>
</dbReference>
<dbReference type="KEGG" id="pmai:CF386_11820"/>
<proteinExistence type="predicted"/>
<protein>
    <submittedName>
        <fullName evidence="1">Thioredoxin</fullName>
    </submittedName>
</protein>
<dbReference type="OrthoDB" id="574359at2"/>
<keyword evidence="2" id="KW-1185">Reference proteome</keyword>